<dbReference type="RefSeq" id="WP_117201142.1">
    <property type="nucleotide sequence ID" value="NZ_JBHTBK010000036.1"/>
</dbReference>
<evidence type="ECO:0000256" key="2">
    <source>
        <dbReference type="ARBA" id="ARBA00022448"/>
    </source>
</evidence>
<dbReference type="OrthoDB" id="9774769at2"/>
<dbReference type="GO" id="GO:0006605">
    <property type="term" value="P:protein targeting"/>
    <property type="evidence" value="ECO:0007669"/>
    <property type="project" value="UniProtKB-UniRule"/>
</dbReference>
<protein>
    <recommendedName>
        <fullName evidence="9">Protein-export membrane protein SecF</fullName>
    </recommendedName>
</protein>
<evidence type="ECO:0000256" key="6">
    <source>
        <dbReference type="ARBA" id="ARBA00022989"/>
    </source>
</evidence>
<evidence type="ECO:0000256" key="1">
    <source>
        <dbReference type="ARBA" id="ARBA00004651"/>
    </source>
</evidence>
<evidence type="ECO:0000259" key="10">
    <source>
        <dbReference type="Pfam" id="PF02355"/>
    </source>
</evidence>
<dbReference type="FunFam" id="1.20.1640.10:FF:000034">
    <property type="entry name" value="Protein-export membrane protein SecF"/>
    <property type="match status" value="1"/>
</dbReference>
<dbReference type="InterPro" id="IPR022813">
    <property type="entry name" value="SecD/SecF_arch_bac"/>
</dbReference>
<comment type="subunit">
    <text evidence="9">Forms a complex with SecD. Part of the essential Sec protein translocation apparatus which comprises SecA, SecYEG and auxiliary proteins SecDF-YajC and YidC.</text>
</comment>
<feature type="transmembrane region" description="Helical" evidence="9">
    <location>
        <begin position="23"/>
        <end position="43"/>
    </location>
</feature>
<keyword evidence="4 9" id="KW-0812">Transmembrane</keyword>
<dbReference type="SUPFAM" id="SSF82866">
    <property type="entry name" value="Multidrug efflux transporter AcrB transmembrane domain"/>
    <property type="match status" value="1"/>
</dbReference>
<keyword evidence="7 9" id="KW-0811">Translocation</keyword>
<keyword evidence="3 9" id="KW-1003">Cell membrane</keyword>
<accession>A0A372DSQ6</accession>
<keyword evidence="2 9" id="KW-0813">Transport</keyword>
<dbReference type="GO" id="GO:0005886">
    <property type="term" value="C:plasma membrane"/>
    <property type="evidence" value="ECO:0007669"/>
    <property type="project" value="UniProtKB-SubCell"/>
</dbReference>
<dbReference type="InterPro" id="IPR022645">
    <property type="entry name" value="SecD/SecF_bac"/>
</dbReference>
<dbReference type="InterPro" id="IPR022646">
    <property type="entry name" value="SecD/SecF_CS"/>
</dbReference>
<dbReference type="PANTHER" id="PTHR30081">
    <property type="entry name" value="PROTEIN-EXPORT MEMBRANE PROTEIN SEC"/>
    <property type="match status" value="1"/>
</dbReference>
<evidence type="ECO:0000256" key="8">
    <source>
        <dbReference type="ARBA" id="ARBA00023136"/>
    </source>
</evidence>
<dbReference type="NCBIfam" id="TIGR00966">
    <property type="entry name" value="transloc_SecF"/>
    <property type="match status" value="1"/>
</dbReference>
<dbReference type="Proteomes" id="UP000262917">
    <property type="component" value="Unassembled WGS sequence"/>
</dbReference>
<dbReference type="Pfam" id="PF07549">
    <property type="entry name" value="Sec_GG"/>
    <property type="match status" value="1"/>
</dbReference>
<comment type="similarity">
    <text evidence="9">Belongs to the SecD/SecF family. SecF subfamily.</text>
</comment>
<organism evidence="11 12">
    <name type="scientific">Cognatiluteimonas weifangensis</name>
    <dbReference type="NCBI Taxonomy" id="2303539"/>
    <lineage>
        <taxon>Bacteria</taxon>
        <taxon>Pseudomonadati</taxon>
        <taxon>Pseudomonadota</taxon>
        <taxon>Gammaproteobacteria</taxon>
        <taxon>Lysobacterales</taxon>
        <taxon>Lysobacteraceae</taxon>
        <taxon>Cognatiluteimonas</taxon>
    </lineage>
</organism>
<feature type="transmembrane region" description="Helical" evidence="9">
    <location>
        <begin position="147"/>
        <end position="164"/>
    </location>
</feature>
<comment type="caution">
    <text evidence="11">The sequence shown here is derived from an EMBL/GenBank/DDBJ whole genome shotgun (WGS) entry which is preliminary data.</text>
</comment>
<sequence>MKLSNLFPLSVFPHDSKFDFMRLRWASATLSVILLVIAIGAMATKGFNFALDFTGGIVTELRFDKPADVDGVRQRLEQVGYPGAQVQTFGSGNDLLVRLQPKDLAEGQTSHAADEVLKAASTAENPAHVLRSDSVGPQIGKELAQNGIYAMLFVIVGFLAYISFRFEWKFAVAAILATMHDIVVVAGWFAVTGHEFDLTVLAGVMSVMGYSINDTIVVFDRVRENFRGMRAPAREILNAGINQTLSRTVITSFVAFLTVLALYMYGGGSLQGMAESQMIGIVVGTLSSIFVACPLLMWLGVSKQDLMPKAKDEAALARRP</sequence>
<feature type="domain" description="Protein export membrane protein SecD/SecF C-terminal" evidence="10">
    <location>
        <begin position="124"/>
        <end position="300"/>
    </location>
</feature>
<comment type="subcellular location">
    <subcellularLocation>
        <location evidence="1 9">Cell membrane</location>
        <topology evidence="1 9">Multi-pass membrane protein</topology>
    </subcellularLocation>
</comment>
<keyword evidence="8 9" id="KW-0472">Membrane</keyword>
<keyword evidence="6 9" id="KW-1133">Transmembrane helix</keyword>
<dbReference type="Pfam" id="PF02355">
    <property type="entry name" value="SecD_SecF_C"/>
    <property type="match status" value="1"/>
</dbReference>
<evidence type="ECO:0000256" key="9">
    <source>
        <dbReference type="HAMAP-Rule" id="MF_01464"/>
    </source>
</evidence>
<evidence type="ECO:0000256" key="4">
    <source>
        <dbReference type="ARBA" id="ARBA00022692"/>
    </source>
</evidence>
<feature type="transmembrane region" description="Helical" evidence="9">
    <location>
        <begin position="278"/>
        <end position="301"/>
    </location>
</feature>
<proteinExistence type="inferred from homology"/>
<dbReference type="PRINTS" id="PR01755">
    <property type="entry name" value="SECFTRNLCASE"/>
</dbReference>
<feature type="transmembrane region" description="Helical" evidence="9">
    <location>
        <begin position="198"/>
        <end position="219"/>
    </location>
</feature>
<dbReference type="HAMAP" id="MF_01464_B">
    <property type="entry name" value="SecF_B"/>
    <property type="match status" value="1"/>
</dbReference>
<dbReference type="EMBL" id="QVPD01000001">
    <property type="protein sequence ID" value="RFP62322.1"/>
    <property type="molecule type" value="Genomic_DNA"/>
</dbReference>
<evidence type="ECO:0000256" key="7">
    <source>
        <dbReference type="ARBA" id="ARBA00023010"/>
    </source>
</evidence>
<gene>
    <name evidence="9 11" type="primary">secF</name>
    <name evidence="11" type="ORF">D0Y53_00390</name>
</gene>
<name>A0A372DSQ6_9GAMM</name>
<keyword evidence="5 9" id="KW-0653">Protein transport</keyword>
<evidence type="ECO:0000256" key="5">
    <source>
        <dbReference type="ARBA" id="ARBA00022927"/>
    </source>
</evidence>
<dbReference type="NCBIfam" id="TIGR00916">
    <property type="entry name" value="2A0604s01"/>
    <property type="match status" value="1"/>
</dbReference>
<feature type="transmembrane region" description="Helical" evidence="9">
    <location>
        <begin position="244"/>
        <end position="266"/>
    </location>
</feature>
<dbReference type="GO" id="GO:0015450">
    <property type="term" value="F:protein-transporting ATPase activity"/>
    <property type="evidence" value="ECO:0007669"/>
    <property type="project" value="InterPro"/>
</dbReference>
<dbReference type="Gene3D" id="1.20.1640.10">
    <property type="entry name" value="Multidrug efflux transporter AcrB transmembrane domain"/>
    <property type="match status" value="1"/>
</dbReference>
<evidence type="ECO:0000256" key="3">
    <source>
        <dbReference type="ARBA" id="ARBA00022475"/>
    </source>
</evidence>
<reference evidence="11 12" key="1">
    <citation type="submission" date="2018-08" db="EMBL/GenBank/DDBJ databases">
        <title>Lysobacter weifangensis sp. nov., a new member of the family 'Xanthomonadaceae', isolated from soil in a farmland.</title>
        <authorList>
            <person name="Zhao H."/>
        </authorList>
    </citation>
    <scope>NUCLEOTIDE SEQUENCE [LARGE SCALE GENOMIC DNA]</scope>
    <source>
        <strain evidence="11 12">WF-2</strain>
    </source>
</reference>
<dbReference type="PANTHER" id="PTHR30081:SF8">
    <property type="entry name" value="PROTEIN TRANSLOCASE SUBUNIT SECF"/>
    <property type="match status" value="1"/>
</dbReference>
<comment type="function">
    <text evidence="9">Part of the Sec protein translocase complex. Interacts with the SecYEG preprotein conducting channel. SecDF uses the proton motive force (PMF) to complete protein translocation after the ATP-dependent function of SecA.</text>
</comment>
<dbReference type="GO" id="GO:0043952">
    <property type="term" value="P:protein transport by the Sec complex"/>
    <property type="evidence" value="ECO:0007669"/>
    <property type="project" value="UniProtKB-UniRule"/>
</dbReference>
<dbReference type="GO" id="GO:0065002">
    <property type="term" value="P:intracellular protein transmembrane transport"/>
    <property type="evidence" value="ECO:0007669"/>
    <property type="project" value="UniProtKB-UniRule"/>
</dbReference>
<evidence type="ECO:0000313" key="11">
    <source>
        <dbReference type="EMBL" id="RFP62322.1"/>
    </source>
</evidence>
<dbReference type="InterPro" id="IPR005665">
    <property type="entry name" value="SecF_bac"/>
</dbReference>
<feature type="transmembrane region" description="Helical" evidence="9">
    <location>
        <begin position="171"/>
        <end position="192"/>
    </location>
</feature>
<evidence type="ECO:0000313" key="12">
    <source>
        <dbReference type="Proteomes" id="UP000262917"/>
    </source>
</evidence>
<keyword evidence="12" id="KW-1185">Reference proteome</keyword>
<dbReference type="InterPro" id="IPR055344">
    <property type="entry name" value="SecD_SecF_C_bact"/>
</dbReference>
<dbReference type="AlphaFoldDB" id="A0A372DSQ6"/>
<dbReference type="InterPro" id="IPR048634">
    <property type="entry name" value="SecD_SecF_C"/>
</dbReference>